<evidence type="ECO:0000313" key="3">
    <source>
        <dbReference type="Proteomes" id="UP000886520"/>
    </source>
</evidence>
<dbReference type="AlphaFoldDB" id="A0A9D4UB15"/>
<evidence type="ECO:0000313" key="2">
    <source>
        <dbReference type="EMBL" id="KAI5064607.1"/>
    </source>
</evidence>
<keyword evidence="3" id="KW-1185">Reference proteome</keyword>
<reference evidence="1" key="1">
    <citation type="submission" date="2021-01" db="EMBL/GenBank/DDBJ databases">
        <title>Adiantum capillus-veneris genome.</title>
        <authorList>
            <person name="Fang Y."/>
            <person name="Liao Q."/>
        </authorList>
    </citation>
    <scope>NUCLEOTIDE SEQUENCE</scope>
    <source>
        <strain evidence="1">H3</strain>
        <tissue evidence="1">Leaf</tissue>
    </source>
</reference>
<dbReference type="InterPro" id="IPR012881">
    <property type="entry name" value="DUF1685"/>
</dbReference>
<protein>
    <submittedName>
        <fullName evidence="1">Uncharacterized protein</fullName>
    </submittedName>
</protein>
<name>A0A9D4UB15_ADICA</name>
<dbReference type="PANTHER" id="PTHR31865:SF3">
    <property type="entry name" value="PHOSPHODIESTERASE EPSILON-1, PUTATIVE (DUF1685)-RELATED"/>
    <property type="match status" value="1"/>
</dbReference>
<dbReference type="EMBL" id="JABFUD020000020">
    <property type="protein sequence ID" value="KAI5064248.1"/>
    <property type="molecule type" value="Genomic_DNA"/>
</dbReference>
<organism evidence="1 3">
    <name type="scientific">Adiantum capillus-veneris</name>
    <name type="common">Maidenhair fern</name>
    <dbReference type="NCBI Taxonomy" id="13818"/>
    <lineage>
        <taxon>Eukaryota</taxon>
        <taxon>Viridiplantae</taxon>
        <taxon>Streptophyta</taxon>
        <taxon>Embryophyta</taxon>
        <taxon>Tracheophyta</taxon>
        <taxon>Polypodiopsida</taxon>
        <taxon>Polypodiidae</taxon>
        <taxon>Polypodiales</taxon>
        <taxon>Pteridineae</taxon>
        <taxon>Pteridaceae</taxon>
        <taxon>Vittarioideae</taxon>
        <taxon>Adiantum</taxon>
    </lineage>
</organism>
<dbReference type="EMBL" id="JABFUD020000020">
    <property type="protein sequence ID" value="KAI5064607.1"/>
    <property type="molecule type" value="Genomic_DNA"/>
</dbReference>
<evidence type="ECO:0000313" key="1">
    <source>
        <dbReference type="EMBL" id="KAI5064248.1"/>
    </source>
</evidence>
<dbReference type="Pfam" id="PF07939">
    <property type="entry name" value="DUF1685"/>
    <property type="match status" value="1"/>
</dbReference>
<dbReference type="PANTHER" id="PTHR31865">
    <property type="entry name" value="OSJNBA0071G03.3 PROTEIN"/>
    <property type="match status" value="1"/>
</dbReference>
<dbReference type="Proteomes" id="UP000886520">
    <property type="component" value="Chromosome 20"/>
</dbReference>
<accession>A0A9D4UB15</accession>
<comment type="caution">
    <text evidence="1">The sequence shown here is derived from an EMBL/GenBank/DDBJ whole genome shotgun (WGS) entry which is preliminary data.</text>
</comment>
<sequence length="179" mass="19958">MATACGSLISSCECEQVCSPSPREGLLNAAWERRRRGHFMRRSRSIEEKSSQASRPRCKHCMPRSISLASGLDASGLDPGHRRLAHMGSLTDDDFEELKGCIELGFAFDEESIPELAHILPALPACYALRLASPTHEASSDPTWDLLKPDDTSDNVKEQLRHWAQAVACNVRICYQEQY</sequence>
<dbReference type="OrthoDB" id="1918709at2759"/>
<proteinExistence type="predicted"/>
<gene>
    <name evidence="1" type="ORF">GOP47_0020918</name>
    <name evidence="2" type="ORF">GOP47_0021277</name>
</gene>